<keyword evidence="2" id="KW-1185">Reference proteome</keyword>
<evidence type="ECO:0000313" key="1">
    <source>
        <dbReference type="EMBL" id="GMH15949.1"/>
    </source>
</evidence>
<dbReference type="EMBL" id="BSYO01000016">
    <property type="protein sequence ID" value="GMH15949.1"/>
    <property type="molecule type" value="Genomic_DNA"/>
</dbReference>
<evidence type="ECO:0000313" key="2">
    <source>
        <dbReference type="Proteomes" id="UP001279734"/>
    </source>
</evidence>
<name>A0AAD3SS79_NEPGR</name>
<dbReference type="Proteomes" id="UP001279734">
    <property type="component" value="Unassembled WGS sequence"/>
</dbReference>
<sequence length="69" mass="7765">MLVPGALEHSELDVQGSIREKSQDHIEESIDASFGELSSTQDGCHEQFIEVCLELQTFSLMKLKLFLLL</sequence>
<proteinExistence type="predicted"/>
<organism evidence="1 2">
    <name type="scientific">Nepenthes gracilis</name>
    <name type="common">Slender pitcher plant</name>
    <dbReference type="NCBI Taxonomy" id="150966"/>
    <lineage>
        <taxon>Eukaryota</taxon>
        <taxon>Viridiplantae</taxon>
        <taxon>Streptophyta</taxon>
        <taxon>Embryophyta</taxon>
        <taxon>Tracheophyta</taxon>
        <taxon>Spermatophyta</taxon>
        <taxon>Magnoliopsida</taxon>
        <taxon>eudicotyledons</taxon>
        <taxon>Gunneridae</taxon>
        <taxon>Pentapetalae</taxon>
        <taxon>Caryophyllales</taxon>
        <taxon>Nepenthaceae</taxon>
        <taxon>Nepenthes</taxon>
    </lineage>
</organism>
<accession>A0AAD3SS79</accession>
<reference evidence="1" key="1">
    <citation type="submission" date="2023-05" db="EMBL/GenBank/DDBJ databases">
        <title>Nepenthes gracilis genome sequencing.</title>
        <authorList>
            <person name="Fukushima K."/>
        </authorList>
    </citation>
    <scope>NUCLEOTIDE SEQUENCE</scope>
    <source>
        <strain evidence="1">SING2019-196</strain>
    </source>
</reference>
<gene>
    <name evidence="1" type="ORF">Nepgr_017790</name>
</gene>
<comment type="caution">
    <text evidence="1">The sequence shown here is derived from an EMBL/GenBank/DDBJ whole genome shotgun (WGS) entry which is preliminary data.</text>
</comment>
<dbReference type="AlphaFoldDB" id="A0AAD3SS79"/>
<protein>
    <submittedName>
        <fullName evidence="1">Uncharacterized protein</fullName>
    </submittedName>
</protein>